<dbReference type="PANTHER" id="PTHR43329">
    <property type="entry name" value="EPOXIDE HYDROLASE"/>
    <property type="match status" value="1"/>
</dbReference>
<evidence type="ECO:0000256" key="2">
    <source>
        <dbReference type="ARBA" id="ARBA00038334"/>
    </source>
</evidence>
<proteinExistence type="inferred from homology"/>
<evidence type="ECO:0000313" key="4">
    <source>
        <dbReference type="EMBL" id="CCL99356.1"/>
    </source>
</evidence>
<sequence length="332" mass="37100">MESASYKTLTTGRGFKYNYYFSAGTPSKPTLLFVHGFPSTSYDWRHQISFFQKEGFTVIAPDALGYGGTDKPEDPISYKHSGMAVDLIDVLNAEMVDKAIAIGHDWGSALVARLASYFPERFLAFAFLAVGYSASHVNYSYSAVTDRLAQTLGYNPFGYWRFFTEEGAADIIMNHWDSALSLIYPADPMLWKEHLCPPGAAKEWLLAEKVAPPPSYLTEKAEVMTSKFADEGIAGGLNWYKVFLKGIAAEDDKRGHLIIEIPETNHVVQQPVFYGGGKSDYATLPAIAYESLKKYCPNITIKEFDTGHWIQLQAPDEVNRELLVWIMAKAKL</sequence>
<dbReference type="Proteomes" id="UP000006352">
    <property type="component" value="Unassembled WGS sequence"/>
</dbReference>
<reference evidence="4 5" key="1">
    <citation type="journal article" date="2012" name="Appl. Environ. Microbiol.">
        <title>Short-read sequencing for genomic analysis of the brown rot fungus Fibroporia radiculosa.</title>
        <authorList>
            <person name="Tang J.D."/>
            <person name="Perkins A.D."/>
            <person name="Sonstegard T.S."/>
            <person name="Schroeder S.G."/>
            <person name="Burgess S.C."/>
            <person name="Diehl S.V."/>
        </authorList>
    </citation>
    <scope>NUCLEOTIDE SEQUENCE [LARGE SCALE GENOMIC DNA]</scope>
    <source>
        <strain evidence="4 5">TFFH 294</strain>
    </source>
</reference>
<dbReference type="Gene3D" id="3.40.50.1820">
    <property type="entry name" value="alpha/beta hydrolase"/>
    <property type="match status" value="1"/>
</dbReference>
<dbReference type="InParanoid" id="J4I8G2"/>
<dbReference type="InterPro" id="IPR029058">
    <property type="entry name" value="AB_hydrolase_fold"/>
</dbReference>
<dbReference type="PRINTS" id="PR00412">
    <property type="entry name" value="EPOXHYDRLASE"/>
</dbReference>
<dbReference type="AlphaFoldDB" id="J4I8G2"/>
<dbReference type="PRINTS" id="PR00111">
    <property type="entry name" value="ABHYDROLASE"/>
</dbReference>
<dbReference type="OrthoDB" id="408373at2759"/>
<dbReference type="InterPro" id="IPR000639">
    <property type="entry name" value="Epox_hydrolase-like"/>
</dbReference>
<evidence type="ECO:0000259" key="3">
    <source>
        <dbReference type="Pfam" id="PF00561"/>
    </source>
</evidence>
<gene>
    <name evidence="4" type="ORF">FIBRA_01374</name>
</gene>
<organism evidence="4 5">
    <name type="scientific">Fibroporia radiculosa</name>
    <dbReference type="NCBI Taxonomy" id="599839"/>
    <lineage>
        <taxon>Eukaryota</taxon>
        <taxon>Fungi</taxon>
        <taxon>Dikarya</taxon>
        <taxon>Basidiomycota</taxon>
        <taxon>Agaricomycotina</taxon>
        <taxon>Agaricomycetes</taxon>
        <taxon>Polyporales</taxon>
        <taxon>Fibroporiaceae</taxon>
        <taxon>Fibroporia</taxon>
    </lineage>
</organism>
<dbReference type="RefSeq" id="XP_012178639.1">
    <property type="nucleotide sequence ID" value="XM_012323249.1"/>
</dbReference>
<dbReference type="HOGENOM" id="CLU_020336_7_0_1"/>
<keyword evidence="5" id="KW-1185">Reference proteome</keyword>
<accession>J4I8G2</accession>
<keyword evidence="1" id="KW-0378">Hydrolase</keyword>
<dbReference type="Pfam" id="PF00561">
    <property type="entry name" value="Abhydrolase_1"/>
    <property type="match status" value="1"/>
</dbReference>
<dbReference type="SUPFAM" id="SSF53474">
    <property type="entry name" value="alpha/beta-Hydrolases"/>
    <property type="match status" value="1"/>
</dbReference>
<dbReference type="EMBL" id="HE796929">
    <property type="protein sequence ID" value="CCL99356.1"/>
    <property type="molecule type" value="Genomic_DNA"/>
</dbReference>
<dbReference type="GeneID" id="24094267"/>
<dbReference type="GO" id="GO:0016787">
    <property type="term" value="F:hydrolase activity"/>
    <property type="evidence" value="ECO:0007669"/>
    <property type="project" value="UniProtKB-KW"/>
</dbReference>
<feature type="domain" description="AB hydrolase-1" evidence="3">
    <location>
        <begin position="29"/>
        <end position="315"/>
    </location>
</feature>
<evidence type="ECO:0000256" key="1">
    <source>
        <dbReference type="ARBA" id="ARBA00022801"/>
    </source>
</evidence>
<dbReference type="STRING" id="599839.J4I8G2"/>
<dbReference type="InterPro" id="IPR000073">
    <property type="entry name" value="AB_hydrolase_1"/>
</dbReference>
<name>J4I8G2_9APHY</name>
<comment type="similarity">
    <text evidence="2">Belongs to the AB hydrolase superfamily. Epoxide hydrolase family.</text>
</comment>
<protein>
    <recommendedName>
        <fullName evidence="3">AB hydrolase-1 domain-containing protein</fullName>
    </recommendedName>
</protein>
<evidence type="ECO:0000313" key="5">
    <source>
        <dbReference type="Proteomes" id="UP000006352"/>
    </source>
</evidence>